<gene>
    <name evidence="2" type="ORF">GTA08_BOTSDO05169</name>
</gene>
<feature type="compositionally biased region" description="Basic and acidic residues" evidence="1">
    <location>
        <begin position="44"/>
        <end position="58"/>
    </location>
</feature>
<feature type="compositionally biased region" description="Low complexity" evidence="1">
    <location>
        <begin position="577"/>
        <end position="595"/>
    </location>
</feature>
<reference evidence="2" key="1">
    <citation type="submission" date="2020-04" db="EMBL/GenBank/DDBJ databases">
        <title>Genome Assembly and Annotation of Botryosphaeria dothidea sdau 11-99, a Latent Pathogen of Apple Fruit Ring Rot in China.</title>
        <authorList>
            <person name="Yu C."/>
            <person name="Diao Y."/>
            <person name="Lu Q."/>
            <person name="Zhao J."/>
            <person name="Cui S."/>
            <person name="Peng C."/>
            <person name="He B."/>
            <person name="Liu H."/>
        </authorList>
    </citation>
    <scope>NUCLEOTIDE SEQUENCE [LARGE SCALE GENOMIC DNA]</scope>
    <source>
        <strain evidence="2">Sdau11-99</strain>
    </source>
</reference>
<feature type="region of interest" description="Disordered" evidence="1">
    <location>
        <begin position="357"/>
        <end position="498"/>
    </location>
</feature>
<feature type="compositionally biased region" description="Low complexity" evidence="1">
    <location>
        <begin position="745"/>
        <end position="757"/>
    </location>
</feature>
<feature type="region of interest" description="Disordered" evidence="1">
    <location>
        <begin position="1"/>
        <end position="82"/>
    </location>
</feature>
<evidence type="ECO:0000313" key="3">
    <source>
        <dbReference type="Proteomes" id="UP000572817"/>
    </source>
</evidence>
<feature type="region of interest" description="Disordered" evidence="1">
    <location>
        <begin position="567"/>
        <end position="841"/>
    </location>
</feature>
<name>A0A8H4IUW7_9PEZI</name>
<feature type="compositionally biased region" description="Polar residues" evidence="1">
    <location>
        <begin position="451"/>
        <end position="469"/>
    </location>
</feature>
<feature type="compositionally biased region" description="Basic and acidic residues" evidence="1">
    <location>
        <begin position="287"/>
        <end position="300"/>
    </location>
</feature>
<feature type="compositionally biased region" description="Low complexity" evidence="1">
    <location>
        <begin position="623"/>
        <end position="641"/>
    </location>
</feature>
<feature type="compositionally biased region" description="Low complexity" evidence="1">
    <location>
        <begin position="778"/>
        <end position="792"/>
    </location>
</feature>
<sequence>MAKAIARSKSMTLKRSKRSTRYMDNPLPVSNPQFPGTDITASHNDLRITEKAPPKRADSGTASASGDEMARPRTANSAMERSRTLHTTGAPIVVQHEHQTFDFPTPSPEAVYQSREKLHRDQTLPIGMAIGSPTHNNANAWKQSHPATPKPEANPSSVNVDDAPDADVPQSARPATGEGKKPKVSRWKSIFGRRPADKLPATPAPFYQLQQPAPAPAMPATNEDAISSRADLADNDKSKGGKVEEKKSKGRLRSKSSAGAEARAATMPLDPPRMPNAFPSLGSPKPPPKDHPSPERETKKKPSRFGFHKHEPKPQLVRAETSPMLNVDIPTIEMERYSVMFGSLLKGDRQSNLLMRRQGTERLKPLNSDSLRMADRSLQEQDDGEEPRPKPTRRATSPATPTFQTPTFGLSLFPRDSMSGSRSNSPVPGRGQSPAPSKNLNPPKAHHRLQRSFTAPISPSRNAFNTDSNDAPVAKEKPVVAKHITEEPETDGNIGVRRNDLISPAFSASTRDSEASFESVESNETAIQLKDNRMKSKYSSDMVDAGDWEMITKKQPNLQVKTAVAQGSFGTTGSGSGSTLSLQSQSPLSSLSGQSFAQAKETVARQNSIREKQRQQQLRGREQTQTQSPTSQPQASANAPSPKRDEQGRKLSYASSHASEKQTGEPARDKDAEMMLQQQQQFRERKQKQKEEEQQQQQVSNGPRRQPTLKERAEEVQNAARVAIARQVSISRQRAQQEMLRAQKASAASHNSHNANNGIGNRTISSNQKTAKGSPSESNAQSPSDSSLNSSNPATPQSAGQLPSLVIPDEEPKPKLARQESLRRAGRNGTPTTMVVNSPTGERLVEKRTLTPVLVDIPNRKSVVGNIVDE</sequence>
<keyword evidence="3" id="KW-1185">Reference proteome</keyword>
<dbReference type="OrthoDB" id="5404004at2759"/>
<comment type="caution">
    <text evidence="2">The sequence shown here is derived from an EMBL/GenBank/DDBJ whole genome shotgun (WGS) entry which is preliminary data.</text>
</comment>
<proteinExistence type="predicted"/>
<accession>A0A8H4IUW7</accession>
<evidence type="ECO:0000313" key="2">
    <source>
        <dbReference type="EMBL" id="KAF4306784.1"/>
    </source>
</evidence>
<feature type="compositionally biased region" description="Basic and acidic residues" evidence="1">
    <location>
        <begin position="810"/>
        <end position="823"/>
    </location>
</feature>
<feature type="compositionally biased region" description="Polar residues" evidence="1">
    <location>
        <begin position="28"/>
        <end position="43"/>
    </location>
</feature>
<feature type="region of interest" description="Disordered" evidence="1">
    <location>
        <begin position="127"/>
        <end position="319"/>
    </location>
</feature>
<feature type="compositionally biased region" description="Basic and acidic residues" evidence="1">
    <location>
        <begin position="658"/>
        <end position="673"/>
    </location>
</feature>
<feature type="compositionally biased region" description="Basic and acidic residues" evidence="1">
    <location>
        <begin position="473"/>
        <end position="486"/>
    </location>
</feature>
<dbReference type="EMBL" id="WWBZ02000033">
    <property type="protein sequence ID" value="KAF4306784.1"/>
    <property type="molecule type" value="Genomic_DNA"/>
</dbReference>
<organism evidence="2 3">
    <name type="scientific">Botryosphaeria dothidea</name>
    <dbReference type="NCBI Taxonomy" id="55169"/>
    <lineage>
        <taxon>Eukaryota</taxon>
        <taxon>Fungi</taxon>
        <taxon>Dikarya</taxon>
        <taxon>Ascomycota</taxon>
        <taxon>Pezizomycotina</taxon>
        <taxon>Dothideomycetes</taxon>
        <taxon>Dothideomycetes incertae sedis</taxon>
        <taxon>Botryosphaeriales</taxon>
        <taxon>Botryosphaeriaceae</taxon>
        <taxon>Botryosphaeria</taxon>
    </lineage>
</organism>
<dbReference type="AlphaFoldDB" id="A0A8H4IUW7"/>
<dbReference type="Proteomes" id="UP000572817">
    <property type="component" value="Unassembled WGS sequence"/>
</dbReference>
<feature type="compositionally biased region" description="Basic and acidic residues" evidence="1">
    <location>
        <begin position="608"/>
        <end position="622"/>
    </location>
</feature>
<feature type="compositionally biased region" description="Polar residues" evidence="1">
    <location>
        <begin position="758"/>
        <end position="777"/>
    </location>
</feature>
<feature type="compositionally biased region" description="Polar residues" evidence="1">
    <location>
        <begin position="829"/>
        <end position="840"/>
    </location>
</feature>
<feature type="compositionally biased region" description="Polar residues" evidence="1">
    <location>
        <begin position="133"/>
        <end position="146"/>
    </location>
</feature>
<protein>
    <submittedName>
        <fullName evidence="2">Uncharacterized protein</fullName>
    </submittedName>
</protein>
<evidence type="ECO:0000256" key="1">
    <source>
        <dbReference type="SAM" id="MobiDB-lite"/>
    </source>
</evidence>
<feature type="compositionally biased region" description="Basic and acidic residues" evidence="1">
    <location>
        <begin position="231"/>
        <end position="247"/>
    </location>
</feature>